<keyword evidence="2" id="KW-1185">Reference proteome</keyword>
<sequence length="96" mass="10976">MNGDTKYKLVLNVPVNKDRKSNIIQNQETMECNWVRNSEKVLNVLDERVALSWKLDSYLRSRASELCPEVERLVAEAEIQTGRELRMAALLGTLGL</sequence>
<dbReference type="KEGG" id="vg:15010720"/>
<proteinExistence type="predicted"/>
<dbReference type="Proteomes" id="UP000204031">
    <property type="component" value="Segment"/>
</dbReference>
<dbReference type="GeneID" id="15010720"/>
<evidence type="ECO:0000313" key="1">
    <source>
        <dbReference type="EMBL" id="AGH57117.1"/>
    </source>
</evidence>
<accession>M4SL95</accession>
<protein>
    <submittedName>
        <fullName evidence="1">Uncharacterized protein</fullName>
    </submittedName>
</protein>
<dbReference type="EMBL" id="HQ634194">
    <property type="protein sequence ID" value="AGH57117.1"/>
    <property type="molecule type" value="Genomic_DNA"/>
</dbReference>
<name>M4SL95_9CAUD</name>
<reference evidence="1 2" key="1">
    <citation type="submission" date="2010-11" db="EMBL/GenBank/DDBJ databases">
        <title>The Genome Sequence of Vibrio phage VBP47.</title>
        <authorList>
            <consortium name="The Broad Institute Genome Sequencing Platform"/>
            <person name="Henn M.R."/>
            <person name="Wharam S."/>
            <person name="Gilg I."/>
            <person name="Martinez Martinez J."/>
            <person name="Wilson W."/>
            <person name="Levin J."/>
            <person name="Malboeuf C."/>
            <person name="Casali M."/>
            <person name="Russ C."/>
            <person name="Lennon N."/>
            <person name="Chapman S.B."/>
            <person name="Erlich R."/>
            <person name="Young S.K."/>
            <person name="Yandava C."/>
            <person name="Zeng Q."/>
            <person name="Fitzgerald M.F."/>
            <person name="Alvarado L."/>
            <person name="Anderson S."/>
            <person name="Berlin A."/>
            <person name="Chen Z."/>
            <person name="Freedman E."/>
            <person name="Gellesch M."/>
            <person name="Goldberg J."/>
            <person name="Green L."/>
            <person name="Griggs A."/>
            <person name="Gujja S."/>
            <person name="Heilman E."/>
            <person name="Heiman D."/>
            <person name="Hollinger A."/>
            <person name="Howarth C."/>
            <person name="Larson L."/>
            <person name="Mehta T."/>
            <person name="Neiman D."/>
            <person name="Pearson M."/>
            <person name="Roberts A."/>
            <person name="Ryan E."/>
            <person name="Saif S."/>
            <person name="Shea T."/>
            <person name="Shenoy N."/>
            <person name="Sisk P."/>
            <person name="Stolte C."/>
            <person name="Sykes S."/>
            <person name="White J."/>
            <person name="Haas B."/>
            <person name="Nusbaum C."/>
            <person name="Birren B."/>
        </authorList>
    </citation>
    <scope>NUCLEOTIDE SEQUENCE [LARGE SCALE GENOMIC DNA]</scope>
    <source>
        <strain evidence="1 2">VBP47</strain>
    </source>
</reference>
<evidence type="ECO:0000313" key="2">
    <source>
        <dbReference type="Proteomes" id="UP000204031"/>
    </source>
</evidence>
<organism evidence="1 2">
    <name type="scientific">Vibrio phage VBP47</name>
    <dbReference type="NCBI Taxonomy" id="754073"/>
    <lineage>
        <taxon>Viruses</taxon>
        <taxon>Duplodnaviria</taxon>
        <taxon>Heunggongvirae</taxon>
        <taxon>Uroviricota</taxon>
        <taxon>Caudoviricetes</taxon>
        <taxon>Schitoviridae</taxon>
        <taxon>Fuhrmanvirinae</taxon>
        <taxon>Stoningtonvirus</taxon>
        <taxon>Stoningtonvirus VBP47</taxon>
    </lineage>
</organism>
<gene>
    <name evidence="1" type="ORF">VPNG_00093</name>
</gene>
<dbReference type="RefSeq" id="YP_007674188.1">
    <property type="nucleotide sequence ID" value="NC_020848.1"/>
</dbReference>